<dbReference type="AlphaFoldDB" id="A0A0E2BJR2"/>
<name>A0A0E2BJR2_9LEPT</name>
<evidence type="ECO:0000313" key="1">
    <source>
        <dbReference type="EMBL" id="EKO35581.1"/>
    </source>
</evidence>
<organism evidence="1 2">
    <name type="scientific">Leptospira santarosai str. MOR084</name>
    <dbReference type="NCBI Taxonomy" id="1049984"/>
    <lineage>
        <taxon>Bacteria</taxon>
        <taxon>Pseudomonadati</taxon>
        <taxon>Spirochaetota</taxon>
        <taxon>Spirochaetia</taxon>
        <taxon>Leptospirales</taxon>
        <taxon>Leptospiraceae</taxon>
        <taxon>Leptospira</taxon>
    </lineage>
</organism>
<comment type="caution">
    <text evidence="1">The sequence shown here is derived from an EMBL/GenBank/DDBJ whole genome shotgun (WGS) entry which is preliminary data.</text>
</comment>
<gene>
    <name evidence="1" type="ORF">LEP1GSC179_1297</name>
</gene>
<proteinExistence type="predicted"/>
<accession>A0A0E2BJR2</accession>
<protein>
    <submittedName>
        <fullName evidence="1">Uncharacterized protein</fullName>
    </submittedName>
</protein>
<dbReference type="Proteomes" id="UP000006329">
    <property type="component" value="Unassembled WGS sequence"/>
</dbReference>
<sequence length="67" mass="8060">MSTFRQQEVASNFEAEAKILGFRKTILFTQSTMKAAQKLYEKFEYFRNPSRDWIRNNGQFLVYEKNI</sequence>
<reference evidence="1" key="1">
    <citation type="submission" date="2012-10" db="EMBL/GenBank/DDBJ databases">
        <authorList>
            <person name="Harkins D.M."/>
            <person name="Durkin A.S."/>
            <person name="Brinkac L.M."/>
            <person name="Haft D.H."/>
            <person name="Selengut J.D."/>
            <person name="Sanka R."/>
            <person name="DePew J."/>
            <person name="Purushe J."/>
            <person name="Matthias M.A."/>
            <person name="Vinetz J.M."/>
            <person name="Sutton G.G."/>
            <person name="Nierman W.C."/>
            <person name="Fouts D.E."/>
        </authorList>
    </citation>
    <scope>NUCLEOTIDE SEQUENCE [LARGE SCALE GENOMIC DNA]</scope>
    <source>
        <strain evidence="1">MOR084</strain>
    </source>
</reference>
<dbReference type="EMBL" id="AHON02000013">
    <property type="protein sequence ID" value="EKO35581.1"/>
    <property type="molecule type" value="Genomic_DNA"/>
</dbReference>
<keyword evidence="2" id="KW-1185">Reference proteome</keyword>
<dbReference type="RefSeq" id="WP_004467927.1">
    <property type="nucleotide sequence ID" value="NZ_AHON02000013.1"/>
</dbReference>
<evidence type="ECO:0000313" key="2">
    <source>
        <dbReference type="Proteomes" id="UP000006329"/>
    </source>
</evidence>
<dbReference type="InterPro" id="IPR016181">
    <property type="entry name" value="Acyl_CoA_acyltransferase"/>
</dbReference>
<dbReference type="SUPFAM" id="SSF55729">
    <property type="entry name" value="Acyl-CoA N-acyltransferases (Nat)"/>
    <property type="match status" value="1"/>
</dbReference>